<dbReference type="InterPro" id="IPR013658">
    <property type="entry name" value="SGL"/>
</dbReference>
<sequence>MSDYEVIATGLQFPEGPLVMPDGSIVVVEVKRGTISRIDPDDGSVEVVARPGDGPNGAAIGPDGALYVCNNGGFTWSELRGLTIPGLAAEEYSSGRIERIDIETGQVDILYADVNGEPLKGPNDLMFDSTGGFWFTDHGKTRARTRDRGGLYYGRADGSLVQETAFPLDGPNGVGLSPEEDRVYVAETHQGSVLYWELSGPGELASSPHGKFLARPAGRKLFDSLAMDADGNVSVATIQTGGISTFTPQGEELEFFAVDDPICTNICFGGSDMKTAYITLSGTGKLIRAEWPRPGLPLPF</sequence>
<evidence type="ECO:0000259" key="1">
    <source>
        <dbReference type="Pfam" id="PF08450"/>
    </source>
</evidence>
<feature type="domain" description="SMP-30/Gluconolactonase/LRE-like region" evidence="1">
    <location>
        <begin position="13"/>
        <end position="280"/>
    </location>
</feature>
<proteinExistence type="predicted"/>
<dbReference type="PANTHER" id="PTHR47572:SF5">
    <property type="entry name" value="BLR2277 PROTEIN"/>
    <property type="match status" value="1"/>
</dbReference>
<dbReference type="Pfam" id="PF08450">
    <property type="entry name" value="SGL"/>
    <property type="match status" value="1"/>
</dbReference>
<dbReference type="Gene3D" id="2.120.10.30">
    <property type="entry name" value="TolB, C-terminal domain"/>
    <property type="match status" value="1"/>
</dbReference>
<reference evidence="2" key="1">
    <citation type="submission" date="2018-05" db="EMBL/GenBank/DDBJ databases">
        <authorList>
            <person name="Lanie J.A."/>
            <person name="Ng W.-L."/>
            <person name="Kazmierczak K.M."/>
            <person name="Andrzejewski T.M."/>
            <person name="Davidsen T.M."/>
            <person name="Wayne K.J."/>
            <person name="Tettelin H."/>
            <person name="Glass J.I."/>
            <person name="Rusch D."/>
            <person name="Podicherti R."/>
            <person name="Tsui H.-C.T."/>
            <person name="Winkler M.E."/>
        </authorList>
    </citation>
    <scope>NUCLEOTIDE SEQUENCE</scope>
</reference>
<dbReference type="InterPro" id="IPR051262">
    <property type="entry name" value="SMP-30/CGR1_Lactonase"/>
</dbReference>
<name>A0A381QIB3_9ZZZZ</name>
<dbReference type="AlphaFoldDB" id="A0A381QIB3"/>
<accession>A0A381QIB3</accession>
<dbReference type="InterPro" id="IPR011042">
    <property type="entry name" value="6-blade_b-propeller_TolB-like"/>
</dbReference>
<organism evidence="2">
    <name type="scientific">marine metagenome</name>
    <dbReference type="NCBI Taxonomy" id="408172"/>
    <lineage>
        <taxon>unclassified sequences</taxon>
        <taxon>metagenomes</taxon>
        <taxon>ecological metagenomes</taxon>
    </lineage>
</organism>
<dbReference type="PANTHER" id="PTHR47572">
    <property type="entry name" value="LIPOPROTEIN-RELATED"/>
    <property type="match status" value="1"/>
</dbReference>
<dbReference type="SUPFAM" id="SSF63829">
    <property type="entry name" value="Calcium-dependent phosphotriesterase"/>
    <property type="match status" value="1"/>
</dbReference>
<protein>
    <recommendedName>
        <fullName evidence="1">SMP-30/Gluconolactonase/LRE-like region domain-containing protein</fullName>
    </recommendedName>
</protein>
<evidence type="ECO:0000313" key="2">
    <source>
        <dbReference type="EMBL" id="SUZ79082.1"/>
    </source>
</evidence>
<gene>
    <name evidence="2" type="ORF">METZ01_LOCUS31936</name>
</gene>
<dbReference type="EMBL" id="UINC01001372">
    <property type="protein sequence ID" value="SUZ79082.1"/>
    <property type="molecule type" value="Genomic_DNA"/>
</dbReference>